<reference evidence="2" key="1">
    <citation type="submission" date="2020-01" db="EMBL/GenBank/DDBJ databases">
        <authorList>
            <consortium name="DOE Joint Genome Institute"/>
            <person name="Haridas S."/>
            <person name="Albert R."/>
            <person name="Binder M."/>
            <person name="Bloem J."/>
            <person name="Labutti K."/>
            <person name="Salamov A."/>
            <person name="Andreopoulos B."/>
            <person name="Baker S.E."/>
            <person name="Barry K."/>
            <person name="Bills G."/>
            <person name="Bluhm B.H."/>
            <person name="Cannon C."/>
            <person name="Castanera R."/>
            <person name="Culley D.E."/>
            <person name="Daum C."/>
            <person name="Ezra D."/>
            <person name="Gonzalez J.B."/>
            <person name="Henrissat B."/>
            <person name="Kuo A."/>
            <person name="Liang C."/>
            <person name="Lipzen A."/>
            <person name="Lutzoni F."/>
            <person name="Magnuson J."/>
            <person name="Mondo S."/>
            <person name="Nolan M."/>
            <person name="Ohm R."/>
            <person name="Pangilinan J."/>
            <person name="Park H.-J."/>
            <person name="Ramirez L."/>
            <person name="Alfaro M."/>
            <person name="Sun H."/>
            <person name="Tritt A."/>
            <person name="Yoshinaga Y."/>
            <person name="Zwiers L.-H."/>
            <person name="Turgeon B.G."/>
            <person name="Goodwin S.B."/>
            <person name="Spatafora J.W."/>
            <person name="Crous P.W."/>
            <person name="Grigoriev I.V."/>
        </authorList>
    </citation>
    <scope>NUCLEOTIDE SEQUENCE</scope>
    <source>
        <strain evidence="2">IPT5</strain>
    </source>
</reference>
<gene>
    <name evidence="2" type="ORF">T440DRAFT_466153</name>
</gene>
<dbReference type="Proteomes" id="UP000799423">
    <property type="component" value="Unassembled WGS sequence"/>
</dbReference>
<accession>A0A6A7BCC2</accession>
<keyword evidence="3" id="KW-1185">Reference proteome</keyword>
<feature type="region of interest" description="Disordered" evidence="1">
    <location>
        <begin position="1"/>
        <end position="20"/>
    </location>
</feature>
<name>A0A6A7BCC2_9PLEO</name>
<protein>
    <submittedName>
        <fullName evidence="2">Uncharacterized protein</fullName>
    </submittedName>
</protein>
<dbReference type="EMBL" id="MU006296">
    <property type="protein sequence ID" value="KAF2853171.1"/>
    <property type="molecule type" value="Genomic_DNA"/>
</dbReference>
<dbReference type="AlphaFoldDB" id="A0A6A7BCC2"/>
<organism evidence="2 3">
    <name type="scientific">Plenodomus tracheiphilus IPT5</name>
    <dbReference type="NCBI Taxonomy" id="1408161"/>
    <lineage>
        <taxon>Eukaryota</taxon>
        <taxon>Fungi</taxon>
        <taxon>Dikarya</taxon>
        <taxon>Ascomycota</taxon>
        <taxon>Pezizomycotina</taxon>
        <taxon>Dothideomycetes</taxon>
        <taxon>Pleosporomycetidae</taxon>
        <taxon>Pleosporales</taxon>
        <taxon>Pleosporineae</taxon>
        <taxon>Leptosphaeriaceae</taxon>
        <taxon>Plenodomus</taxon>
    </lineage>
</organism>
<evidence type="ECO:0000313" key="2">
    <source>
        <dbReference type="EMBL" id="KAF2853171.1"/>
    </source>
</evidence>
<sequence length="64" mass="7432">MPRLRTQTTPCARNHSALSPNRSTVDITQRVERRLALYYASTNPIKRWISANFNTRCSNLKQVQ</sequence>
<proteinExistence type="predicted"/>
<evidence type="ECO:0000313" key="3">
    <source>
        <dbReference type="Proteomes" id="UP000799423"/>
    </source>
</evidence>
<evidence type="ECO:0000256" key="1">
    <source>
        <dbReference type="SAM" id="MobiDB-lite"/>
    </source>
</evidence>